<dbReference type="GO" id="GO:0015144">
    <property type="term" value="F:carbohydrate transmembrane transporter activity"/>
    <property type="evidence" value="ECO:0007669"/>
    <property type="project" value="InterPro"/>
</dbReference>
<sequence length="237" mass="25371">MATAILCVGLAVNAVEGFPTFQPLAMLGGLFWALGNVTAIPIMSSLGLGMGMLIWGATNCITGWAVGRFGWFGIHAAIPAYPVLNYLGLIMVIIGGICFSQIQPNVRTPSSLREFVVEGVVSHENNSEEDSPLISPTVASAVTHRTRRILAIFTALAAGVMYGVTFVPVIYIQDHPEDYPGASKNGLHYVFSHYCGIFLTATLLLIGYIIYTKVGNGVLDLFDLSCSLLAPKETSIE</sequence>
<name>A0A0B1S7I7_OESDE</name>
<dbReference type="OrthoDB" id="426527at2759"/>
<feature type="transmembrane region" description="Helical" evidence="6">
    <location>
        <begin position="191"/>
        <end position="211"/>
    </location>
</feature>
<feature type="signal peptide" evidence="7">
    <location>
        <begin position="1"/>
        <end position="17"/>
    </location>
</feature>
<keyword evidence="7" id="KW-0732">Signal</keyword>
<keyword evidence="4 6" id="KW-1133">Transmembrane helix</keyword>
<organism evidence="8 9">
    <name type="scientific">Oesophagostomum dentatum</name>
    <name type="common">Nodular worm</name>
    <dbReference type="NCBI Taxonomy" id="61180"/>
    <lineage>
        <taxon>Eukaryota</taxon>
        <taxon>Metazoa</taxon>
        <taxon>Ecdysozoa</taxon>
        <taxon>Nematoda</taxon>
        <taxon>Chromadorea</taxon>
        <taxon>Rhabditida</taxon>
        <taxon>Rhabditina</taxon>
        <taxon>Rhabditomorpha</taxon>
        <taxon>Strongyloidea</taxon>
        <taxon>Strongylidae</taxon>
        <taxon>Oesophagostomum</taxon>
    </lineage>
</organism>
<keyword evidence="3 6" id="KW-0812">Transmembrane</keyword>
<keyword evidence="9" id="KW-1185">Reference proteome</keyword>
<dbReference type="PANTHER" id="PTHR16119">
    <property type="entry name" value="TRANSMEMBRANE PROTEIN 144"/>
    <property type="match status" value="1"/>
</dbReference>
<reference evidence="8 9" key="1">
    <citation type="submission" date="2014-03" db="EMBL/GenBank/DDBJ databases">
        <title>Draft genome of the hookworm Oesophagostomum dentatum.</title>
        <authorList>
            <person name="Mitreva M."/>
        </authorList>
    </citation>
    <scope>NUCLEOTIDE SEQUENCE [LARGE SCALE GENOMIC DNA]</scope>
    <source>
        <strain evidence="8 9">OD-Hann</strain>
    </source>
</reference>
<feature type="non-terminal residue" evidence="8">
    <location>
        <position position="237"/>
    </location>
</feature>
<dbReference type="EMBL" id="KN596837">
    <property type="protein sequence ID" value="KHJ80909.1"/>
    <property type="molecule type" value="Genomic_DNA"/>
</dbReference>
<gene>
    <name evidence="8" type="ORF">OESDEN_19411</name>
</gene>
<feature type="transmembrane region" description="Helical" evidence="6">
    <location>
        <begin position="83"/>
        <end position="102"/>
    </location>
</feature>
<protein>
    <recommendedName>
        <fullName evidence="10">Transmembrane protein 144</fullName>
    </recommendedName>
</protein>
<evidence type="ECO:0000256" key="6">
    <source>
        <dbReference type="SAM" id="Phobius"/>
    </source>
</evidence>
<feature type="transmembrane region" description="Helical" evidence="6">
    <location>
        <begin position="149"/>
        <end position="171"/>
    </location>
</feature>
<accession>A0A0B1S7I7</accession>
<proteinExistence type="inferred from homology"/>
<dbReference type="InterPro" id="IPR012435">
    <property type="entry name" value="TMEM144"/>
</dbReference>
<comment type="similarity">
    <text evidence="2">Belongs to the TMEM144 family.</text>
</comment>
<dbReference type="Pfam" id="PF07857">
    <property type="entry name" value="TMEM144"/>
    <property type="match status" value="1"/>
</dbReference>
<evidence type="ECO:0000256" key="1">
    <source>
        <dbReference type="ARBA" id="ARBA00004141"/>
    </source>
</evidence>
<evidence type="ECO:0000256" key="3">
    <source>
        <dbReference type="ARBA" id="ARBA00022692"/>
    </source>
</evidence>
<dbReference type="GO" id="GO:0016020">
    <property type="term" value="C:membrane"/>
    <property type="evidence" value="ECO:0007669"/>
    <property type="project" value="UniProtKB-SubCell"/>
</dbReference>
<dbReference type="Proteomes" id="UP000053660">
    <property type="component" value="Unassembled WGS sequence"/>
</dbReference>
<feature type="chain" id="PRO_5002082296" description="Transmembrane protein 144" evidence="7">
    <location>
        <begin position="18"/>
        <end position="237"/>
    </location>
</feature>
<evidence type="ECO:0000313" key="9">
    <source>
        <dbReference type="Proteomes" id="UP000053660"/>
    </source>
</evidence>
<keyword evidence="5 6" id="KW-0472">Membrane</keyword>
<dbReference type="AlphaFoldDB" id="A0A0B1S7I7"/>
<dbReference type="InterPro" id="IPR010651">
    <property type="entry name" value="Sugar_transport"/>
</dbReference>
<feature type="transmembrane region" description="Helical" evidence="6">
    <location>
        <begin position="50"/>
        <end position="71"/>
    </location>
</feature>
<comment type="subcellular location">
    <subcellularLocation>
        <location evidence="1">Membrane</location>
        <topology evidence="1">Multi-pass membrane protein</topology>
    </subcellularLocation>
</comment>
<dbReference type="PANTHER" id="PTHR16119:SF17">
    <property type="entry name" value="TRANSMEMBRANE PROTEIN 144"/>
    <property type="match status" value="1"/>
</dbReference>
<evidence type="ECO:0000313" key="8">
    <source>
        <dbReference type="EMBL" id="KHJ80909.1"/>
    </source>
</evidence>
<evidence type="ECO:0008006" key="10">
    <source>
        <dbReference type="Google" id="ProtNLM"/>
    </source>
</evidence>
<evidence type="ECO:0000256" key="7">
    <source>
        <dbReference type="SAM" id="SignalP"/>
    </source>
</evidence>
<evidence type="ECO:0000256" key="4">
    <source>
        <dbReference type="ARBA" id="ARBA00022989"/>
    </source>
</evidence>
<evidence type="ECO:0000256" key="2">
    <source>
        <dbReference type="ARBA" id="ARBA00005731"/>
    </source>
</evidence>
<evidence type="ECO:0000256" key="5">
    <source>
        <dbReference type="ARBA" id="ARBA00023136"/>
    </source>
</evidence>